<accession>A0ABD0M8U9</accession>
<keyword evidence="13" id="KW-1185">Reference proteome</keyword>
<feature type="compositionally biased region" description="Basic and acidic residues" evidence="10">
    <location>
        <begin position="738"/>
        <end position="774"/>
    </location>
</feature>
<proteinExistence type="predicted"/>
<dbReference type="PROSITE" id="PS50158">
    <property type="entry name" value="ZF_CCHC"/>
    <property type="match status" value="2"/>
</dbReference>
<evidence type="ECO:0000256" key="1">
    <source>
        <dbReference type="ARBA" id="ARBA00004123"/>
    </source>
</evidence>
<evidence type="ECO:0000256" key="5">
    <source>
        <dbReference type="ARBA" id="ARBA00022833"/>
    </source>
</evidence>
<dbReference type="EMBL" id="JACVVK020000003">
    <property type="protein sequence ID" value="KAK7507849.1"/>
    <property type="molecule type" value="Genomic_DNA"/>
</dbReference>
<dbReference type="Pfam" id="PF00098">
    <property type="entry name" value="zf-CCHC"/>
    <property type="match status" value="1"/>
</dbReference>
<evidence type="ECO:0000313" key="12">
    <source>
        <dbReference type="EMBL" id="KAK7507849.1"/>
    </source>
</evidence>
<comment type="caution">
    <text evidence="12">The sequence shown here is derived from an EMBL/GenBank/DDBJ whole genome shotgun (WGS) entry which is preliminary data.</text>
</comment>
<feature type="region of interest" description="Disordered" evidence="10">
    <location>
        <begin position="1"/>
        <end position="22"/>
    </location>
</feature>
<organism evidence="12 13">
    <name type="scientific">Batillaria attramentaria</name>
    <dbReference type="NCBI Taxonomy" id="370345"/>
    <lineage>
        <taxon>Eukaryota</taxon>
        <taxon>Metazoa</taxon>
        <taxon>Spiralia</taxon>
        <taxon>Lophotrochozoa</taxon>
        <taxon>Mollusca</taxon>
        <taxon>Gastropoda</taxon>
        <taxon>Caenogastropoda</taxon>
        <taxon>Sorbeoconcha</taxon>
        <taxon>Cerithioidea</taxon>
        <taxon>Batillariidae</taxon>
        <taxon>Batillaria</taxon>
    </lineage>
</organism>
<feature type="compositionally biased region" description="Basic and acidic residues" evidence="10">
    <location>
        <begin position="684"/>
        <end position="708"/>
    </location>
</feature>
<feature type="compositionally biased region" description="Low complexity" evidence="10">
    <location>
        <begin position="323"/>
        <end position="344"/>
    </location>
</feature>
<dbReference type="InterPro" id="IPR001878">
    <property type="entry name" value="Znf_CCHC"/>
</dbReference>
<keyword evidence="5" id="KW-0862">Zinc</keyword>
<feature type="compositionally biased region" description="Polar residues" evidence="10">
    <location>
        <begin position="621"/>
        <end position="645"/>
    </location>
</feature>
<feature type="region of interest" description="Disordered" evidence="10">
    <location>
        <begin position="582"/>
        <end position="653"/>
    </location>
</feature>
<feature type="region of interest" description="Disordered" evidence="10">
    <location>
        <begin position="665"/>
        <end position="781"/>
    </location>
</feature>
<keyword evidence="3" id="KW-0677">Repeat</keyword>
<feature type="compositionally biased region" description="Basic and acidic residues" evidence="10">
    <location>
        <begin position="110"/>
        <end position="119"/>
    </location>
</feature>
<feature type="region of interest" description="Disordered" evidence="10">
    <location>
        <begin position="272"/>
        <end position="366"/>
    </location>
</feature>
<reference evidence="12 13" key="1">
    <citation type="journal article" date="2023" name="Sci. Data">
        <title>Genome assembly of the Korean intertidal mud-creeper Batillaria attramentaria.</title>
        <authorList>
            <person name="Patra A.K."/>
            <person name="Ho P.T."/>
            <person name="Jun S."/>
            <person name="Lee S.J."/>
            <person name="Kim Y."/>
            <person name="Won Y.J."/>
        </authorList>
    </citation>
    <scope>NUCLEOTIDE SEQUENCE [LARGE SCALE GENOMIC DNA]</scope>
    <source>
        <strain evidence="12">Wonlab-2016</strain>
    </source>
</reference>
<gene>
    <name evidence="12" type="ORF">BaRGS_00000814</name>
</gene>
<dbReference type="PANTHER" id="PTHR46543">
    <property type="entry name" value="ZINC FINGER CCHC DOMAIN-CONTAINING PROTEIN 7"/>
    <property type="match status" value="1"/>
</dbReference>
<dbReference type="AlphaFoldDB" id="A0ABD0M8U9"/>
<dbReference type="SMART" id="SM00343">
    <property type="entry name" value="ZnF_C2HC"/>
    <property type="match status" value="5"/>
</dbReference>
<feature type="region of interest" description="Disordered" evidence="10">
    <location>
        <begin position="163"/>
        <end position="196"/>
    </location>
</feature>
<evidence type="ECO:0000313" key="13">
    <source>
        <dbReference type="Proteomes" id="UP001519460"/>
    </source>
</evidence>
<evidence type="ECO:0000256" key="10">
    <source>
        <dbReference type="SAM" id="MobiDB-lite"/>
    </source>
</evidence>
<feature type="compositionally biased region" description="Low complexity" evidence="10">
    <location>
        <begin position="722"/>
        <end position="735"/>
    </location>
</feature>
<evidence type="ECO:0000256" key="6">
    <source>
        <dbReference type="ARBA" id="ARBA00023242"/>
    </source>
</evidence>
<keyword evidence="4 9" id="KW-0863">Zinc-finger</keyword>
<name>A0ABD0M8U9_9CAEN</name>
<evidence type="ECO:0000259" key="11">
    <source>
        <dbReference type="PROSITE" id="PS50158"/>
    </source>
</evidence>
<dbReference type="GO" id="GO:0008270">
    <property type="term" value="F:zinc ion binding"/>
    <property type="evidence" value="ECO:0007669"/>
    <property type="project" value="UniProtKB-KW"/>
</dbReference>
<sequence>MMDAMDAGSDNSNDIMDDGEEEEDIDEEMEAILYSQVHFACGDAMDGEPADEDCSFQPAKQISDYRAAFSVSVTQVKVSESITDKSYNQLVDREGRKSRGTSQTEARVTTVDKKTDSAQHRTPTGKLVVPDTKPVDNAVKIFSVSDSSCTENDVAEDIPCLRKNTRTKPPENENILRAKPLPSVPTFSKPSKSEGLNYKLKPKKAQEDVADACGSIEGKKGKTVKRKFDMEVELGIKKSNRDALSSPDTLTVKKNTTAKQFKAQFGSPQFISLLGSDSDDGKNSTKHSQKSPPLSRRQLNDLMGRSGMQKNRKEIVVIDSDDSSSTSSSESSASVTENSTMNDSSEADSDTDSEVMVISSGEGSRTRTPTLDLNWNVDAADRQTIQIVEDLNSQAQGEESKWMINDSDRYRDQKSAPVGSRYYTKMDIRCRNCDKKGHLSKVCPEPRKQPACGLCGETGHTLQRCPGRLCYNCNQPGHTGVDCPSRRRNRNTECRRCWMKGHMGYECPDLWRQYHLTIPTSEGSGTDGLVMRKKEQNSRVYCCNCARKGHFAFECIRERMDKYSQPSYPFIATYDSVKWSGGRDSWEDKGITTEGAQDGSQQMPGGDVSQQTQGHGVIGQRSVSQGQVIGQKSGSQGQEAGQRSSEPAGHARRVSNYVRGFLNQDISGDDAESGFRIPATPAKSSKESKRQHKNRDSSAAKGHDEPQKKKSKKASKNEKKQVQQSSSRQDAASQSPPEPKRMTQREKAFQHKQMEARKQKQKRTQPEDTRHVKEQTVQSAKGFRTSVNNLVISRTFHS</sequence>
<dbReference type="Gene3D" id="4.10.60.10">
    <property type="entry name" value="Zinc finger, CCHC-type"/>
    <property type="match status" value="2"/>
</dbReference>
<dbReference type="Proteomes" id="UP001519460">
    <property type="component" value="Unassembled WGS sequence"/>
</dbReference>
<keyword evidence="6" id="KW-0539">Nucleus</keyword>
<dbReference type="PANTHER" id="PTHR46543:SF1">
    <property type="entry name" value="ZINC FINGER CCHC DOMAIN-CONTAINING PROTEIN 7"/>
    <property type="match status" value="1"/>
</dbReference>
<feature type="compositionally biased region" description="Polar residues" evidence="10">
    <location>
        <begin position="594"/>
        <end position="614"/>
    </location>
</feature>
<feature type="region of interest" description="Disordered" evidence="10">
    <location>
        <begin position="92"/>
        <end position="126"/>
    </location>
</feature>
<dbReference type="InterPro" id="IPR051644">
    <property type="entry name" value="TRAMP_AT-DNA-binding"/>
</dbReference>
<dbReference type="GO" id="GO:0005634">
    <property type="term" value="C:nucleus"/>
    <property type="evidence" value="ECO:0007669"/>
    <property type="project" value="UniProtKB-SubCell"/>
</dbReference>
<evidence type="ECO:0000256" key="9">
    <source>
        <dbReference type="PROSITE-ProRule" id="PRU00047"/>
    </source>
</evidence>
<evidence type="ECO:0000256" key="2">
    <source>
        <dbReference type="ARBA" id="ARBA00022723"/>
    </source>
</evidence>
<feature type="domain" description="CCHC-type" evidence="11">
    <location>
        <begin position="429"/>
        <end position="445"/>
    </location>
</feature>
<evidence type="ECO:0000256" key="3">
    <source>
        <dbReference type="ARBA" id="ARBA00022737"/>
    </source>
</evidence>
<evidence type="ECO:0000256" key="4">
    <source>
        <dbReference type="ARBA" id="ARBA00022771"/>
    </source>
</evidence>
<comment type="subcellular location">
    <subcellularLocation>
        <location evidence="1">Nucleus</location>
    </subcellularLocation>
</comment>
<dbReference type="SUPFAM" id="SSF57756">
    <property type="entry name" value="Retrovirus zinc finger-like domains"/>
    <property type="match status" value="2"/>
</dbReference>
<protein>
    <recommendedName>
        <fullName evidence="7">Zinc finger CCHC domain-containing protein 7</fullName>
    </recommendedName>
    <alternativeName>
        <fullName evidence="8">TRAMP-like complex RNA-binding factor ZCCHC7</fullName>
    </alternativeName>
</protein>
<dbReference type="InterPro" id="IPR036875">
    <property type="entry name" value="Znf_CCHC_sf"/>
</dbReference>
<feature type="domain" description="CCHC-type" evidence="11">
    <location>
        <begin position="470"/>
        <end position="485"/>
    </location>
</feature>
<keyword evidence="2" id="KW-0479">Metal-binding</keyword>
<evidence type="ECO:0000256" key="8">
    <source>
        <dbReference type="ARBA" id="ARBA00043023"/>
    </source>
</evidence>
<evidence type="ECO:0000256" key="7">
    <source>
        <dbReference type="ARBA" id="ARBA00041190"/>
    </source>
</evidence>